<protein>
    <recommendedName>
        <fullName evidence="1">N-acetyltransferase domain-containing protein</fullName>
    </recommendedName>
</protein>
<name>A0ABQ5NE32_9MICO</name>
<feature type="domain" description="N-acetyltransferase" evidence="1">
    <location>
        <begin position="1"/>
        <end position="149"/>
    </location>
</feature>
<evidence type="ECO:0000313" key="2">
    <source>
        <dbReference type="EMBL" id="GLC83939.1"/>
    </source>
</evidence>
<reference evidence="2" key="1">
    <citation type="submission" date="2022-08" db="EMBL/GenBank/DDBJ databases">
        <title>Draft genome sequence of Microbacterium arabinogalactanolyticum JCM 9171.</title>
        <authorList>
            <person name="Fujita K."/>
            <person name="Ishiwata A."/>
            <person name="Fushinobu S."/>
        </authorList>
    </citation>
    <scope>NUCLEOTIDE SEQUENCE</scope>
    <source>
        <strain evidence="2">JCM 9171</strain>
    </source>
</reference>
<dbReference type="PANTHER" id="PTHR43441:SF6">
    <property type="entry name" value="N-ACETYLTRANSFERASE DOMAIN-CONTAINING PROTEIN"/>
    <property type="match status" value="1"/>
</dbReference>
<dbReference type="InterPro" id="IPR016181">
    <property type="entry name" value="Acyl_CoA_acyltransferase"/>
</dbReference>
<dbReference type="RefSeq" id="WP_285630891.1">
    <property type="nucleotide sequence ID" value="NZ_BAAAUK010000003.1"/>
</dbReference>
<evidence type="ECO:0000313" key="3">
    <source>
        <dbReference type="Proteomes" id="UP001165068"/>
    </source>
</evidence>
<dbReference type="PANTHER" id="PTHR43441">
    <property type="entry name" value="RIBOSOMAL-PROTEIN-SERINE ACETYLTRANSFERASE"/>
    <property type="match status" value="1"/>
</dbReference>
<gene>
    <name evidence="2" type="ORF">MIAR_05270</name>
</gene>
<sequence>MTLEPITPELARRIVARDQRDGDRWHSDYPFADELVPLRMLAGQDAADAVFTLYMIREEGLAVGGFGFFGPPGESGTVEFGYGLIPSARGRGLATDAVAEGLRIAAAAGARRAIADTDLDNAPSIRVLEKSGLVETHRSADKVFFAREL</sequence>
<dbReference type="InterPro" id="IPR051908">
    <property type="entry name" value="Ribosomal_N-acetyltransferase"/>
</dbReference>
<keyword evidence="3" id="KW-1185">Reference proteome</keyword>
<accession>A0ABQ5NE32</accession>
<proteinExistence type="predicted"/>
<dbReference type="Pfam" id="PF13302">
    <property type="entry name" value="Acetyltransf_3"/>
    <property type="match status" value="1"/>
</dbReference>
<dbReference type="Gene3D" id="3.40.630.30">
    <property type="match status" value="1"/>
</dbReference>
<organism evidence="2 3">
    <name type="scientific">Microbacterium arabinogalactanolyticum</name>
    <dbReference type="NCBI Taxonomy" id="69365"/>
    <lineage>
        <taxon>Bacteria</taxon>
        <taxon>Bacillati</taxon>
        <taxon>Actinomycetota</taxon>
        <taxon>Actinomycetes</taxon>
        <taxon>Micrococcales</taxon>
        <taxon>Microbacteriaceae</taxon>
        <taxon>Microbacterium</taxon>
    </lineage>
</organism>
<dbReference type="PROSITE" id="PS51186">
    <property type="entry name" value="GNAT"/>
    <property type="match status" value="1"/>
</dbReference>
<evidence type="ECO:0000259" key="1">
    <source>
        <dbReference type="PROSITE" id="PS51186"/>
    </source>
</evidence>
<dbReference type="SUPFAM" id="SSF55729">
    <property type="entry name" value="Acyl-CoA N-acyltransferases (Nat)"/>
    <property type="match status" value="1"/>
</dbReference>
<dbReference type="InterPro" id="IPR000182">
    <property type="entry name" value="GNAT_dom"/>
</dbReference>
<dbReference type="Proteomes" id="UP001165068">
    <property type="component" value="Unassembled WGS sequence"/>
</dbReference>
<comment type="caution">
    <text evidence="2">The sequence shown here is derived from an EMBL/GenBank/DDBJ whole genome shotgun (WGS) entry which is preliminary data.</text>
</comment>
<dbReference type="EMBL" id="BRZC01000003">
    <property type="protein sequence ID" value="GLC83939.1"/>
    <property type="molecule type" value="Genomic_DNA"/>
</dbReference>